<proteinExistence type="predicted"/>
<evidence type="ECO:0000313" key="3">
    <source>
        <dbReference type="Proteomes" id="UP001497744"/>
    </source>
</evidence>
<dbReference type="AlphaFoldDB" id="A0AAV4LNA3"/>
<protein>
    <submittedName>
        <fullName evidence="2">Uncharacterized protein</fullName>
    </submittedName>
</protein>
<dbReference type="GeneID" id="94192775"/>
<accession>A0AAV4LNA3</accession>
<organism evidence="2 3">
    <name type="scientific">Babesia caballi</name>
    <dbReference type="NCBI Taxonomy" id="5871"/>
    <lineage>
        <taxon>Eukaryota</taxon>
        <taxon>Sar</taxon>
        <taxon>Alveolata</taxon>
        <taxon>Apicomplexa</taxon>
        <taxon>Aconoidasida</taxon>
        <taxon>Piroplasmida</taxon>
        <taxon>Babesiidae</taxon>
        <taxon>Babesia</taxon>
    </lineage>
</organism>
<reference evidence="2 3" key="1">
    <citation type="submission" date="2021-06" db="EMBL/GenBank/DDBJ databases">
        <title>Genome sequence of Babesia caballi.</title>
        <authorList>
            <person name="Yamagishi J."/>
            <person name="Kidaka T."/>
            <person name="Ochi A."/>
        </authorList>
    </citation>
    <scope>NUCLEOTIDE SEQUENCE [LARGE SCALE GENOMIC DNA]</scope>
    <source>
        <strain evidence="2">USDA-D6B2</strain>
    </source>
</reference>
<comment type="caution">
    <text evidence="2">The sequence shown here is derived from an EMBL/GenBank/DDBJ whole genome shotgun (WGS) entry which is preliminary data.</text>
</comment>
<sequence>MVPPPPQSSTVDSCGTICGRQTKVRELDVALVLENVAGLQVAVVDAALGQRLHVVEALEDLVGPGEGELLGDGRVQLDVVVQVAVVAELQNGGQHVVAHLEAGLHVDDVLVGAAGLVDVNLVLDAHHDLLALDGVHLVREDVELGGLHGEGDGVQHLPDLGEAALPEHVQQPVAALEGRKPGPLGVALGPVALQLLEKGEPAVVELLLELHQLVVDVEDLLEHELVELAAAGPGPQRADAALEHLHELDLGEGAGGVERAVAEGLLAGGDDGAVGVGLVQPVEGLGQGAVAEDSGALGEEELVELGEQGAVALELAALLHLVVDPPVDAAGGGEPAGGLEVAGAGGVDSKRGGDWSAGVRFERLGGPGRRAALVGGGWAGSLGDPGRRRHHLAAQLGGYGSADRYRLRRPALGVAGDGLEGTRQKHAAAVGSRVPGERGAENAPGGGGGGARQLPAAVPVGQVDGVADARAGDQLAAAGVVVLGEPRSDLGELARVAVLAGGAGLGGGGRGVALAHAVGALGPADQVGSGDLGHALGGVDLPVAAGGVAGGAGDGVLGVGGGERAAVAAQAPEDVLALLLVVQAEVVQLALLVLVVLARPVRLGDEVAPAVEPLLRDQLALVHLALALLRLGEDLEEVARGRGDPPLDLVASLAALAEEVVVAGKGVAERLGVGGAGADPVLDDGAVGGRRWVIRGVAPEGHEVEQGLVAPEALLGVPRERGVLAAAELRLVELEEAVVDGVALPLLGEEVVAPALGGVRRENGVLLVARRVDVAGGAADGPADPPLHLGVEPLEDPAVAVGAGRAAEGHQGPAGRLHELGEEGVDHGGEGGVVVGVALLVRVLLRDCELLALVLDVEEDEGAVCGAVVPFGRHAADVVGVGIWRLGVVWERVGGDWEL</sequence>
<dbReference type="RefSeq" id="XP_067713363.1">
    <property type="nucleotide sequence ID" value="XM_067857262.1"/>
</dbReference>
<evidence type="ECO:0000313" key="2">
    <source>
        <dbReference type="EMBL" id="GIX61292.1"/>
    </source>
</evidence>
<name>A0AAV4LNA3_BABCB</name>
<evidence type="ECO:0000256" key="1">
    <source>
        <dbReference type="SAM" id="MobiDB-lite"/>
    </source>
</evidence>
<feature type="region of interest" description="Disordered" evidence="1">
    <location>
        <begin position="429"/>
        <end position="454"/>
    </location>
</feature>
<gene>
    <name evidence="2" type="ORF">BcabD6B2_07270</name>
</gene>
<keyword evidence="3" id="KW-1185">Reference proteome</keyword>
<dbReference type="Proteomes" id="UP001497744">
    <property type="component" value="Unassembled WGS sequence"/>
</dbReference>
<dbReference type="EMBL" id="BPLF01000001">
    <property type="protein sequence ID" value="GIX61292.1"/>
    <property type="molecule type" value="Genomic_DNA"/>
</dbReference>